<evidence type="ECO:0000313" key="2">
    <source>
        <dbReference type="EMBL" id="EBY8644177.1"/>
    </source>
</evidence>
<sequence>MRISEQILAGTLKQGGCIRSFWRRSARLAGTPPPGVPDGLVLETPGVQGDTPLCHVDFVVAQKWLVCAETWTQTVGGTEFGGAVWRLMTDTESHPAASRPDNGDRDEQ</sequence>
<name>A0A3Z6QR08_SALEB</name>
<organism evidence="1">
    <name type="scientific">Salmonella enterica subsp. enterica serovar Java</name>
    <dbReference type="NCBI Taxonomy" id="224729"/>
    <lineage>
        <taxon>Bacteria</taxon>
        <taxon>Pseudomonadati</taxon>
        <taxon>Pseudomonadota</taxon>
        <taxon>Gammaproteobacteria</taxon>
        <taxon>Enterobacterales</taxon>
        <taxon>Enterobacteriaceae</taxon>
        <taxon>Salmonella</taxon>
    </lineage>
</organism>
<dbReference type="AlphaFoldDB" id="A0A3Z6QR08"/>
<accession>A0A3Z6QR08</accession>
<protein>
    <submittedName>
        <fullName evidence="1">Cytoplasmic protein</fullName>
    </submittedName>
</protein>
<gene>
    <name evidence="1" type="ORF">D6K54_22200</name>
    <name evidence="2" type="ORF">D6S17_21885</name>
</gene>
<dbReference type="Proteomes" id="UP000839631">
    <property type="component" value="Unassembled WGS sequence"/>
</dbReference>
<evidence type="ECO:0000313" key="1">
    <source>
        <dbReference type="EMBL" id="EAC0789399.1"/>
    </source>
</evidence>
<dbReference type="EMBL" id="AAHPHN010000048">
    <property type="protein sequence ID" value="EBY8644177.1"/>
    <property type="molecule type" value="Genomic_DNA"/>
</dbReference>
<dbReference type="EMBL" id="AAAGSE010000042">
    <property type="protein sequence ID" value="EAC0789399.1"/>
    <property type="molecule type" value="Genomic_DNA"/>
</dbReference>
<proteinExistence type="predicted"/>
<reference evidence="1" key="1">
    <citation type="submission" date="2018-09" db="EMBL/GenBank/DDBJ databases">
        <authorList>
            <person name="Ashton P.M."/>
            <person name="Dallman T."/>
            <person name="Nair S."/>
            <person name="De Pinna E."/>
            <person name="Peters T."/>
            <person name="Grant K."/>
        </authorList>
    </citation>
    <scope>NUCLEOTIDE SEQUENCE [LARGE SCALE GENOMIC DNA]</scope>
    <source>
        <strain evidence="2">140692</strain>
        <strain evidence="1">412099</strain>
    </source>
</reference>
<comment type="caution">
    <text evidence="1">The sequence shown here is derived from an EMBL/GenBank/DDBJ whole genome shotgun (WGS) entry which is preliminary data.</text>
</comment>